<evidence type="ECO:0008006" key="5">
    <source>
        <dbReference type="Google" id="ProtNLM"/>
    </source>
</evidence>
<dbReference type="Proteomes" id="UP000177197">
    <property type="component" value="Unassembled WGS sequence"/>
</dbReference>
<dbReference type="EMBL" id="MEYV01000014">
    <property type="protein sequence ID" value="OGD40028.1"/>
    <property type="molecule type" value="Genomic_DNA"/>
</dbReference>
<dbReference type="Pfam" id="PF04350">
    <property type="entry name" value="PilO"/>
    <property type="match status" value="1"/>
</dbReference>
<accession>A0A1F5CB52</accession>
<feature type="coiled-coil region" evidence="1">
    <location>
        <begin position="44"/>
        <end position="75"/>
    </location>
</feature>
<protein>
    <recommendedName>
        <fullName evidence="5">Pilus assembly protein PilO</fullName>
    </recommendedName>
</protein>
<reference evidence="3 4" key="1">
    <citation type="journal article" date="2016" name="Nat. Commun.">
        <title>Thousands of microbial genomes shed light on interconnected biogeochemical processes in an aquifer system.</title>
        <authorList>
            <person name="Anantharaman K."/>
            <person name="Brown C.T."/>
            <person name="Hug L.A."/>
            <person name="Sharon I."/>
            <person name="Castelle C.J."/>
            <person name="Probst A.J."/>
            <person name="Thomas B.C."/>
            <person name="Singh A."/>
            <person name="Wilkins M.J."/>
            <person name="Karaoz U."/>
            <person name="Brodie E.L."/>
            <person name="Williams K.H."/>
            <person name="Hubbard S.S."/>
            <person name="Banfield J.F."/>
        </authorList>
    </citation>
    <scope>NUCLEOTIDE SEQUENCE [LARGE SCALE GENOMIC DNA]</scope>
</reference>
<dbReference type="GO" id="GO:0043107">
    <property type="term" value="P:type IV pilus-dependent motility"/>
    <property type="evidence" value="ECO:0007669"/>
    <property type="project" value="InterPro"/>
</dbReference>
<keyword evidence="1" id="KW-0175">Coiled coil</keyword>
<keyword evidence="2" id="KW-0812">Transmembrane</keyword>
<comment type="caution">
    <text evidence="3">The sequence shown here is derived from an EMBL/GenBank/DDBJ whole genome shotgun (WGS) entry which is preliminary data.</text>
</comment>
<gene>
    <name evidence="3" type="ORF">A3I30_00245</name>
</gene>
<proteinExistence type="predicted"/>
<dbReference type="AlphaFoldDB" id="A0A1F5CB52"/>
<organism evidence="3 4">
    <name type="scientific">Candidatus Azambacteria bacterium RIFCSPLOWO2_02_FULL_44_14</name>
    <dbReference type="NCBI Taxonomy" id="1797306"/>
    <lineage>
        <taxon>Bacteria</taxon>
        <taxon>Candidatus Azamiibacteriota</taxon>
    </lineage>
</organism>
<keyword evidence="2" id="KW-1133">Transmembrane helix</keyword>
<evidence type="ECO:0000313" key="4">
    <source>
        <dbReference type="Proteomes" id="UP000177197"/>
    </source>
</evidence>
<name>A0A1F5CB52_9BACT</name>
<dbReference type="Gene3D" id="3.30.70.60">
    <property type="match status" value="1"/>
</dbReference>
<dbReference type="InterPro" id="IPR014717">
    <property type="entry name" value="Transl_elong_EF1B/ribsomal_bS6"/>
</dbReference>
<dbReference type="GO" id="GO:0043683">
    <property type="term" value="P:type IV pilus assembly"/>
    <property type="evidence" value="ECO:0007669"/>
    <property type="project" value="InterPro"/>
</dbReference>
<evidence type="ECO:0000256" key="1">
    <source>
        <dbReference type="SAM" id="Coils"/>
    </source>
</evidence>
<evidence type="ECO:0000256" key="2">
    <source>
        <dbReference type="SAM" id="Phobius"/>
    </source>
</evidence>
<dbReference type="InterPro" id="IPR007445">
    <property type="entry name" value="PilO"/>
</dbReference>
<keyword evidence="2" id="KW-0472">Membrane</keyword>
<sequence length="196" mass="21469">MSNLVFKYLIVPFILILSAGFIFWYFDLGVWQDIQAVRDVIAKNKEVLVQRQKLAENLKNLMAQYQEKIQDVAKINQIMPNNPAIPDLLVMLEALAGGNSLVFEGVDFNLVRPVGGPAALELGATLPAGLQVVNISAKVKGSYPNFLNYLKAVETNLRLLDTESVSFNVAPAVGGAVEVSGLNNIKFIAVVNAYYQ</sequence>
<feature type="transmembrane region" description="Helical" evidence="2">
    <location>
        <begin position="6"/>
        <end position="26"/>
    </location>
</feature>
<evidence type="ECO:0000313" key="3">
    <source>
        <dbReference type="EMBL" id="OGD40028.1"/>
    </source>
</evidence>